<evidence type="ECO:0000256" key="1">
    <source>
        <dbReference type="ARBA" id="ARBA00004613"/>
    </source>
</evidence>
<dbReference type="Pfam" id="PF25106">
    <property type="entry name" value="VWA_4"/>
    <property type="match status" value="1"/>
</dbReference>
<sequence>MSSEHLEIHRLFYVDHNSSASDEEYKIVSDSQNMSKIIVTLHQLNPEQEQVFGIFGDKNSLETCLSSLFSNNHTDIKSIFMTQDSMPAIWVVYNTMKFVFLLVFTDDISLEKHNYFMSVMQRFLQDICQNIIICPSDTFFSDFSTQHSFHGKPHETRTYRQVKKEQDDISPPQKIKLDDKDIFKTLLTGQQRKILITNNTANIYCYEKLFQEPNQKSTTNRYDKLKESLAIVLNINTLTLRPILFCCFQYGIFLSTNQELQIQKLLEEHTTKYKNEKLNIHEQASALVKKLFGIENTVAKFFTMGTSIDQNLKHQLYNEAAEWLVNPKYINESVDQFYNRFTSTFHRHISKNYNIDVKRMNDFKSILQHIDKKKVMLKLKQNLVEHIYITVQSEIQYEVYYNILPLSYTLFNDTDNSLQYFTATRSTPICIRLHDLGQFINISDLSEIDRSTFAKQTELIGCFKMNDGKTEIIVIKRPTIISKKLGAPGYTVVLHKNKIFRKLTDFHLSNVRLAYSFNSSTHTLALYNIDQGNVTLCLLDDFGHIQQISCLSLHDHSKKPIGVRSLALTVAQNLLILIDSNSNVYELNISEDNYVNISQLSKSRTNSQDTSNFTADNGDLYQAVQTIGDKNPVFFFQAKSSIDIINQNYCQIHSIILEHQPSVYGMQIFTDFIDTYCAVFNAHFSEVYCIQNLISDTRIERQSSFNNLEKSTKQYIGNRILDIIKRGELQFGVPDSSDETQYYFDLPSKYNKYSDRIKKYFKDLNMKAHLKLGYTDTDFISPSLNIQLLVTNIVSRVPLQLCTIEMGTLVPLNNGRRDKMDHLSSKSFGIEMKAREISLSYLDNILNNINDDIKVIGIIGRQSTGKSYLMNKIFRTRFAVAAGRCTDGIWMSYAYFENAHFIVLDCEGLFSDQRTEDEEIKLISFLSALCDITILSQDLGFSRFQDRLFGILSQAVDKIGINDKLFKGILLVAIRDISDSNADESINAAEKKFSDLQRKGKSGFLEQLFSNTFKIQLLHHFENKNFDHEIDNLRQIFIKHVIKDEITGSKIACRWGNGKDLADRLKILLIQLYTDDFIDSNKIHSDMKFAELEDEMKKAWTKFHLNNEESIELKEQLIEKKIEDTLYSLKLNHTLLQFDENSPDINFENICEFILMPIRSITTLSNDTNEDNNKLYSIVNELIYEVMSFRRQQVKKLMSERFQKKFPSENDDIKERKTKFVNSMKQYMLSFKLQICLKKCSSCDLKCIHNAQHTEEAKSLLEKKKDQLVQLQVLLNSTTSKNIEERIKNLNDIVLAAKKNENQLHKENISLSIELKYLSDKENLETNVTQCSSEVNTEKSKIDNFTQTMNDIYNQLKTILSLDDNLICFDQLLPKLNDDIELLVNPDQYKIDDINKLIANFHQNYETDCTYKDNLWYSLVEKEATEQKETTGENKSTDDSNVKTLLSLNMIPNIIDAIRIYRRFVQEHLEKIKNEFDINKQQLSNSEIEIQNTKQKIIDVRKENEDMEKTIEIMKIECRDLNEQLSDINVKRETLSKELEEENTLVNTKTSSEVQKLEHYMTDLQEKLNTRDSSTLNTIQLESKKTQEIIKLEYFLKEKSEKECKLAAFKMNISSMDENTQVTEQIGNVEQAIAVITEKINSVNTKIKSIEEQQYEKQQLNEQLKEIKQLMDIIRSYDQQIESAHTKLCKTQDRKKKKEEYIESLKLEDETEGIEDEQNILIQINKTLEDTQTLLNNIRQERQHTCDNNHLLVKILNTLYYDIYEQHQNKQNHLAELLEQSKQLNDKIEKLQNSLNIEEERLKNRNEDMLINQIFVGQQEEHEKLMNNVQSNSYLNDIGTELFQLLSETETSLITTSEKLDKATEAKRLIQEHMTLSDKLKLATHEHNRLDALHNDLIQQLNTMKSNNFTCRYENSQTCKEQYAIITKEYDNAQLQTKKLEKELADMDIYSRLKNEIKKLEKEAQRHCSCETDHKCSGICRICFEEDHNKQNKCMFLAGHDGDHKCDAGHVCTKFCQICEIYGFQNNKCVFAYEHIEPKYHQCERIHQCPATCVCSDPCAISLGLQKHEEHRCNNSDCWKPCMFLCGNLCVVSDHNHDITAETVSISINNDNLKMKKHLCNQPHYCKGICSAPGICKQEYKTQQRKWTTESGIEFLYDHIEVEAVRAQCGIKIGVGKASHDKSLHHICDGQHTCPERCPDCGSFCRDPIHHDGNHRTIHRNKDQHIFTSTNPSQQIEIRSSEQEEATVRVYKVGESAKPENCTVSCKRRGRSHFHLIECLGNSECLEKKLGHKAKHSNDIYYCGLDTPSAKKYDQVLCSAYWLLNKWHSPINDADRKLIDSCNAYCEKHVERDKNGHILKESTKGFCTLGAWHVENHVFECQNNHQSLDMYEGIDVCFVIDTTGSMEPYFEKVKQTIQCIIKDNQELLIKLAKTTASFRFAIVDYRDHPPEGDYIFRTFDFTTDTLAMKYVTTLKSGSGGDFPEAVLDGLDAACALTWREKADHLLFHILDAPPHGRIYHTSKDDKWPDGCPCGKIASGVLNKMKKKNITYHVLRCSNHLNMMITEFKNYIDVKVLNFDDKITFENIITRQVCQRLIDTEMTLKKT</sequence>
<dbReference type="SUPFAM" id="SSF52540">
    <property type="entry name" value="P-loop containing nucleoside triphosphate hydrolases"/>
    <property type="match status" value="1"/>
</dbReference>
<keyword evidence="2" id="KW-0964">Secreted</keyword>
<dbReference type="InterPro" id="IPR056861">
    <property type="entry name" value="HMCN1-like_VWA"/>
</dbReference>
<dbReference type="GO" id="GO:0005525">
    <property type="term" value="F:GTP binding"/>
    <property type="evidence" value="ECO:0007669"/>
    <property type="project" value="InterPro"/>
</dbReference>
<dbReference type="PANTHER" id="PTHR47763">
    <property type="entry name" value="ALPHA-PROTEIN KINASE VWKA"/>
    <property type="match status" value="1"/>
</dbReference>
<dbReference type="InterPro" id="IPR027417">
    <property type="entry name" value="P-loop_NTPase"/>
</dbReference>
<feature type="coiled-coil region" evidence="4">
    <location>
        <begin position="1261"/>
        <end position="1300"/>
    </location>
</feature>
<proteinExistence type="predicted"/>
<dbReference type="EMBL" id="CAJNOM010000130">
    <property type="protein sequence ID" value="CAF1107703.1"/>
    <property type="molecule type" value="Genomic_DNA"/>
</dbReference>
<dbReference type="PROSITE" id="PS51717">
    <property type="entry name" value="G_VLIG"/>
    <property type="match status" value="1"/>
</dbReference>
<organism evidence="6 9">
    <name type="scientific">Adineta steineri</name>
    <dbReference type="NCBI Taxonomy" id="433720"/>
    <lineage>
        <taxon>Eukaryota</taxon>
        <taxon>Metazoa</taxon>
        <taxon>Spiralia</taxon>
        <taxon>Gnathifera</taxon>
        <taxon>Rotifera</taxon>
        <taxon>Eurotatoria</taxon>
        <taxon>Bdelloidea</taxon>
        <taxon>Adinetida</taxon>
        <taxon>Adinetidae</taxon>
        <taxon>Adineta</taxon>
    </lineage>
</organism>
<protein>
    <recommendedName>
        <fullName evidence="5">VLIG-type G domain-containing protein</fullName>
    </recommendedName>
</protein>
<dbReference type="GO" id="GO:0005737">
    <property type="term" value="C:cytoplasm"/>
    <property type="evidence" value="ECO:0007669"/>
    <property type="project" value="TreeGrafter"/>
</dbReference>
<dbReference type="EMBL" id="CAJNOI010000101">
    <property type="protein sequence ID" value="CAF1060671.1"/>
    <property type="molecule type" value="Genomic_DNA"/>
</dbReference>
<evidence type="ECO:0000313" key="7">
    <source>
        <dbReference type="EMBL" id="CAF1107703.1"/>
    </source>
</evidence>
<dbReference type="Gene3D" id="3.40.50.410">
    <property type="entry name" value="von Willebrand factor, type A domain"/>
    <property type="match status" value="1"/>
</dbReference>
<evidence type="ECO:0000256" key="2">
    <source>
        <dbReference type="ARBA" id="ARBA00022525"/>
    </source>
</evidence>
<feature type="coiled-coil region" evidence="4">
    <location>
        <begin position="1767"/>
        <end position="1808"/>
    </location>
</feature>
<feature type="coiled-coil region" evidence="4">
    <location>
        <begin position="1469"/>
        <end position="1538"/>
    </location>
</feature>
<dbReference type="InterPro" id="IPR030383">
    <property type="entry name" value="G_VLIG_dom"/>
</dbReference>
<keyword evidence="4" id="KW-0175">Coiled coil</keyword>
<evidence type="ECO:0000313" key="9">
    <source>
        <dbReference type="Proteomes" id="UP000663877"/>
    </source>
</evidence>
<comment type="caution">
    <text evidence="6">The sequence shown here is derived from an EMBL/GenBank/DDBJ whole genome shotgun (WGS) entry which is preliminary data.</text>
</comment>
<dbReference type="InterPro" id="IPR036465">
    <property type="entry name" value="vWFA_dom_sf"/>
</dbReference>
<gene>
    <name evidence="6" type="ORF">BJG266_LOCUS19147</name>
    <name evidence="7" type="ORF">QVE165_LOCUS20662</name>
</gene>
<evidence type="ECO:0000256" key="4">
    <source>
        <dbReference type="SAM" id="Coils"/>
    </source>
</evidence>
<dbReference type="GO" id="GO:0004674">
    <property type="term" value="F:protein serine/threonine kinase activity"/>
    <property type="evidence" value="ECO:0007669"/>
    <property type="project" value="TreeGrafter"/>
</dbReference>
<dbReference type="Proteomes" id="UP000663877">
    <property type="component" value="Unassembled WGS sequence"/>
</dbReference>
<evidence type="ECO:0000256" key="3">
    <source>
        <dbReference type="ARBA" id="ARBA00022729"/>
    </source>
</evidence>
<dbReference type="CDD" id="cd00198">
    <property type="entry name" value="vWFA"/>
    <property type="match status" value="1"/>
</dbReference>
<feature type="coiled-coil region" evidence="4">
    <location>
        <begin position="1633"/>
        <end position="1680"/>
    </location>
</feature>
<accession>A0A814L3Y5</accession>
<dbReference type="SUPFAM" id="SSF53300">
    <property type="entry name" value="vWA-like"/>
    <property type="match status" value="1"/>
</dbReference>
<dbReference type="Gene3D" id="3.40.50.300">
    <property type="entry name" value="P-loop containing nucleotide triphosphate hydrolases"/>
    <property type="match status" value="1"/>
</dbReference>
<evidence type="ECO:0000313" key="8">
    <source>
        <dbReference type="Proteomes" id="UP000663832"/>
    </source>
</evidence>
<name>A0A814L3Y5_9BILA</name>
<feature type="domain" description="VLIG-type G" evidence="5">
    <location>
        <begin position="850"/>
        <end position="938"/>
    </location>
</feature>
<dbReference type="PANTHER" id="PTHR47763:SF1">
    <property type="entry name" value="DUF659 DOMAIN-CONTAINING PROTEIN"/>
    <property type="match status" value="1"/>
</dbReference>
<dbReference type="Proteomes" id="UP000663832">
    <property type="component" value="Unassembled WGS sequence"/>
</dbReference>
<evidence type="ECO:0000313" key="6">
    <source>
        <dbReference type="EMBL" id="CAF1060671.1"/>
    </source>
</evidence>
<feature type="coiled-coil region" evidence="4">
    <location>
        <begin position="1923"/>
        <end position="1970"/>
    </location>
</feature>
<comment type="subcellular location">
    <subcellularLocation>
        <location evidence="1">Secreted</location>
    </subcellularLocation>
</comment>
<dbReference type="OrthoDB" id="10045389at2759"/>
<keyword evidence="3" id="KW-0732">Signal</keyword>
<evidence type="ECO:0000259" key="5">
    <source>
        <dbReference type="PROSITE" id="PS51717"/>
    </source>
</evidence>
<keyword evidence="8" id="KW-1185">Reference proteome</keyword>
<reference evidence="6" key="1">
    <citation type="submission" date="2021-02" db="EMBL/GenBank/DDBJ databases">
        <authorList>
            <person name="Nowell W R."/>
        </authorList>
    </citation>
    <scope>NUCLEOTIDE SEQUENCE</scope>
</reference>
<dbReference type="InterPro" id="IPR052969">
    <property type="entry name" value="Thr-specific_kinase-like"/>
</dbReference>